<reference evidence="2 3" key="1">
    <citation type="journal article" date="2015" name="Genome Biol. Evol.">
        <title>Comparative Genomics of a Bacterivorous Green Alga Reveals Evolutionary Causalities and Consequences of Phago-Mixotrophic Mode of Nutrition.</title>
        <authorList>
            <person name="Burns J.A."/>
            <person name="Paasch A."/>
            <person name="Narechania A."/>
            <person name="Kim E."/>
        </authorList>
    </citation>
    <scope>NUCLEOTIDE SEQUENCE [LARGE SCALE GENOMIC DNA]</scope>
    <source>
        <strain evidence="2 3">PLY_AMNH</strain>
    </source>
</reference>
<protein>
    <submittedName>
        <fullName evidence="2">Uncharacterized protein</fullName>
    </submittedName>
</protein>
<keyword evidence="3" id="KW-1185">Reference proteome</keyword>
<feature type="compositionally biased region" description="Low complexity" evidence="1">
    <location>
        <begin position="644"/>
        <end position="653"/>
    </location>
</feature>
<accession>A0AAE0H696</accession>
<feature type="compositionally biased region" description="Basic and acidic residues" evidence="1">
    <location>
        <begin position="618"/>
        <end position="635"/>
    </location>
</feature>
<name>A0AAE0H696_9CHLO</name>
<comment type="caution">
    <text evidence="2">The sequence shown here is derived from an EMBL/GenBank/DDBJ whole genome shotgun (WGS) entry which is preliminary data.</text>
</comment>
<proteinExistence type="predicted"/>
<dbReference type="Proteomes" id="UP001190700">
    <property type="component" value="Unassembled WGS sequence"/>
</dbReference>
<evidence type="ECO:0000313" key="3">
    <source>
        <dbReference type="Proteomes" id="UP001190700"/>
    </source>
</evidence>
<evidence type="ECO:0000256" key="1">
    <source>
        <dbReference type="SAM" id="MobiDB-lite"/>
    </source>
</evidence>
<feature type="region of interest" description="Disordered" evidence="1">
    <location>
        <begin position="379"/>
        <end position="406"/>
    </location>
</feature>
<feature type="compositionally biased region" description="Basic and acidic residues" evidence="1">
    <location>
        <begin position="580"/>
        <end position="590"/>
    </location>
</feature>
<feature type="compositionally biased region" description="Basic and acidic residues" evidence="1">
    <location>
        <begin position="528"/>
        <end position="561"/>
    </location>
</feature>
<dbReference type="EMBL" id="LGRX02000046">
    <property type="protein sequence ID" value="KAK3289761.1"/>
    <property type="molecule type" value="Genomic_DNA"/>
</dbReference>
<gene>
    <name evidence="2" type="ORF">CYMTET_2828</name>
</gene>
<dbReference type="AlphaFoldDB" id="A0AAE0H696"/>
<feature type="region of interest" description="Disordered" evidence="1">
    <location>
        <begin position="496"/>
        <end position="676"/>
    </location>
</feature>
<evidence type="ECO:0000313" key="2">
    <source>
        <dbReference type="EMBL" id="KAK3289761.1"/>
    </source>
</evidence>
<sequence>MPPRRNRAALDEEQTGTLLRYFQGKAHVETSTLTDGAHLPSLPDDFNHSLNTFIEKYCKQHEDKTALEARAEFYSAAFPDKRLDYTRCSQGYPLENPYGKRNAEGETIYTLLQNCAEVEPKDIDEYCIPKGRQGHIMVAPLRSYGPLVVEYLQHLTAAVRHFHQLGEGAMVVSQESPPRIRQMRITSSELKGRTLQSLKNELVSMGIIEAAMKGSWEDSVPAATALNNLRLVAASEQAAQQLETGAVKIPSLTEYGVQRIPTNRATQHLFATEVVVVDYDRSISYEFDADFLVSSINERLTDELGEDQHLLPWPPSYTKPATDEAVPASYLRVRQLKRGQIFSAVASEKAYSWIGEQPEKRFSIKVEHLGMRFECQHSDSSRTGKYAKGTGEGGKGGTPQPSAQSADDVVHALESRLASFANVVKTDSKTEEEIKALREVVERLETATVKGFEDTVKSVERVGDGVIDLTEKSKGFSELQLELQQKMVENLVKLNAGQQPKSPPSAEDFHIRKRAKQRSETPGSDSDASMRDRERNDLEKKIADLVKSQTKEKEKWERGEMEETELQTGSQWDSNGKGYPEPDRQHDRNDMVYTDGSQRKVKKENGELEEATAAGVWDPRRQQVQEEEMELRRMEQEEEDALIQEQQAQTAQQGGLGGVPHTTGERTGDDSIWEEE</sequence>
<organism evidence="2 3">
    <name type="scientific">Cymbomonas tetramitiformis</name>
    <dbReference type="NCBI Taxonomy" id="36881"/>
    <lineage>
        <taxon>Eukaryota</taxon>
        <taxon>Viridiplantae</taxon>
        <taxon>Chlorophyta</taxon>
        <taxon>Pyramimonadophyceae</taxon>
        <taxon>Pyramimonadales</taxon>
        <taxon>Pyramimonadaceae</taxon>
        <taxon>Cymbomonas</taxon>
    </lineage>
</organism>